<evidence type="ECO:0000313" key="2">
    <source>
        <dbReference type="EMBL" id="KQK12332.1"/>
    </source>
</evidence>
<dbReference type="eggNOG" id="ENOG502QUFP">
    <property type="taxonomic scope" value="Eukaryota"/>
</dbReference>
<dbReference type="GeneID" id="100834689"/>
<protein>
    <recommendedName>
        <fullName evidence="5">DUF789 family protein</fullName>
    </recommendedName>
</protein>
<sequence length="413" mass="45536">MAGSSGTAATSSSRNHLKHDRFYYPPHRRQHQQQQQQQGLQSRRPPSPSPSPRSARREAAPADADSRADSDDSSSTSSKRSAESTAAEVNVPSPGAAEEAGNLDRFLASTTPSVPVRYLRKASTGLWKSGDAMDSPPYFCLDDLWESFREWSAYGAGVPLVLNGRDSVIQYYVPYLSAIQLYADPDRPAARTRHPGDESDTESMDTSSESSSETDVDRLRVSSMEATHRLENGGLQIDDGEAYASASFPIFEHLERDSPYGREPLTDKVSALAVRFPALKTFKSCDLLPSSWMSVAWYPIYRIPTGPTLKDLDACFLTFHCLATPSKDSHPTTLACPGFEGINHCPNATGKVSLPAFGLASYKLRSSIWASNGAPEEESVTSLMQEADNWLRCIHVDHPDFRFFVSHFSTTWR</sequence>
<dbReference type="EMBL" id="CM000880">
    <property type="protein sequence ID" value="KQK12332.1"/>
    <property type="molecule type" value="Genomic_DNA"/>
</dbReference>
<accession>I1GLB1</accession>
<dbReference type="AlphaFoldDB" id="I1GLB1"/>
<dbReference type="ExpressionAtlas" id="I1GLB1">
    <property type="expression patterns" value="baseline"/>
</dbReference>
<feature type="compositionally biased region" description="Low complexity" evidence="1">
    <location>
        <begin position="204"/>
        <end position="213"/>
    </location>
</feature>
<feature type="region of interest" description="Disordered" evidence="1">
    <location>
        <begin position="187"/>
        <end position="219"/>
    </location>
</feature>
<proteinExistence type="predicted"/>
<dbReference type="InterPro" id="IPR008507">
    <property type="entry name" value="DUF789"/>
</dbReference>
<dbReference type="OMA" id="ESCNPPG"/>
<feature type="compositionally biased region" description="Basic and acidic residues" evidence="1">
    <location>
        <begin position="187"/>
        <end position="197"/>
    </location>
</feature>
<evidence type="ECO:0008006" key="5">
    <source>
        <dbReference type="Google" id="ProtNLM"/>
    </source>
</evidence>
<dbReference type="EnsemblPlants" id="KQK12332">
    <property type="protein sequence ID" value="KQK12332"/>
    <property type="gene ID" value="BRADI_1g03010v3"/>
</dbReference>
<evidence type="ECO:0000313" key="3">
    <source>
        <dbReference type="EnsemblPlants" id="KQK12332"/>
    </source>
</evidence>
<dbReference type="Proteomes" id="UP000008810">
    <property type="component" value="Chromosome 1"/>
</dbReference>
<keyword evidence="4" id="KW-1185">Reference proteome</keyword>
<dbReference type="Pfam" id="PF05623">
    <property type="entry name" value="DUF789"/>
    <property type="match status" value="1"/>
</dbReference>
<feature type="compositionally biased region" description="Low complexity" evidence="1">
    <location>
        <begin position="73"/>
        <end position="87"/>
    </location>
</feature>
<dbReference type="HOGENOM" id="CLU_035287_0_0_1"/>
<dbReference type="PANTHER" id="PTHR31343">
    <property type="entry name" value="T15D22.8"/>
    <property type="match status" value="1"/>
</dbReference>
<dbReference type="KEGG" id="bdi:100834689"/>
<reference evidence="2" key="2">
    <citation type="submission" date="2017-06" db="EMBL/GenBank/DDBJ databases">
        <title>WGS assembly of Brachypodium distachyon.</title>
        <authorList>
            <consortium name="The International Brachypodium Initiative"/>
            <person name="Lucas S."/>
            <person name="Harmon-Smith M."/>
            <person name="Lail K."/>
            <person name="Tice H."/>
            <person name="Grimwood J."/>
            <person name="Bruce D."/>
            <person name="Barry K."/>
            <person name="Shu S."/>
            <person name="Lindquist E."/>
            <person name="Wang M."/>
            <person name="Pitluck S."/>
            <person name="Vogel J.P."/>
            <person name="Garvin D.F."/>
            <person name="Mockler T.C."/>
            <person name="Schmutz J."/>
            <person name="Rokhsar D."/>
            <person name="Bevan M.W."/>
        </authorList>
    </citation>
    <scope>NUCLEOTIDE SEQUENCE</scope>
    <source>
        <strain evidence="2">Bd21</strain>
    </source>
</reference>
<dbReference type="RefSeq" id="XP_003563228.1">
    <property type="nucleotide sequence ID" value="XM_003563180.4"/>
</dbReference>
<organism evidence="2">
    <name type="scientific">Brachypodium distachyon</name>
    <name type="common">Purple false brome</name>
    <name type="synonym">Trachynia distachya</name>
    <dbReference type="NCBI Taxonomy" id="15368"/>
    <lineage>
        <taxon>Eukaryota</taxon>
        <taxon>Viridiplantae</taxon>
        <taxon>Streptophyta</taxon>
        <taxon>Embryophyta</taxon>
        <taxon>Tracheophyta</taxon>
        <taxon>Spermatophyta</taxon>
        <taxon>Magnoliopsida</taxon>
        <taxon>Liliopsida</taxon>
        <taxon>Poales</taxon>
        <taxon>Poaceae</taxon>
        <taxon>BOP clade</taxon>
        <taxon>Pooideae</taxon>
        <taxon>Stipodae</taxon>
        <taxon>Brachypodieae</taxon>
        <taxon>Brachypodium</taxon>
    </lineage>
</organism>
<feature type="compositionally biased region" description="Basic and acidic residues" evidence="1">
    <location>
        <begin position="55"/>
        <end position="70"/>
    </location>
</feature>
<dbReference type="STRING" id="15368.I1GLB1"/>
<dbReference type="Gramene" id="KQK12332">
    <property type="protein sequence ID" value="KQK12332"/>
    <property type="gene ID" value="BRADI_1g03010v3"/>
</dbReference>
<feature type="region of interest" description="Disordered" evidence="1">
    <location>
        <begin position="1"/>
        <end position="98"/>
    </location>
</feature>
<gene>
    <name evidence="3" type="primary">LOC100834689</name>
    <name evidence="2" type="ORF">BRADI_1g03010v3</name>
</gene>
<reference evidence="3" key="3">
    <citation type="submission" date="2018-08" db="UniProtKB">
        <authorList>
            <consortium name="EnsemblPlants"/>
        </authorList>
    </citation>
    <scope>IDENTIFICATION</scope>
    <source>
        <strain evidence="3">cv. Bd21</strain>
    </source>
</reference>
<dbReference type="PANTHER" id="PTHR31343:SF44">
    <property type="entry name" value="DUF789 FAMILY PROTEIN"/>
    <property type="match status" value="1"/>
</dbReference>
<dbReference type="OrthoDB" id="1896065at2759"/>
<reference evidence="2 3" key="1">
    <citation type="journal article" date="2010" name="Nature">
        <title>Genome sequencing and analysis of the model grass Brachypodium distachyon.</title>
        <authorList>
            <consortium name="International Brachypodium Initiative"/>
        </authorList>
    </citation>
    <scope>NUCLEOTIDE SEQUENCE [LARGE SCALE GENOMIC DNA]</scope>
    <source>
        <strain evidence="2 3">Bd21</strain>
    </source>
</reference>
<feature type="compositionally biased region" description="Low complexity" evidence="1">
    <location>
        <begin position="1"/>
        <end position="13"/>
    </location>
</feature>
<name>I1GLB1_BRADI</name>
<evidence type="ECO:0000256" key="1">
    <source>
        <dbReference type="SAM" id="MobiDB-lite"/>
    </source>
</evidence>
<feature type="compositionally biased region" description="Low complexity" evidence="1">
    <location>
        <begin position="32"/>
        <end position="44"/>
    </location>
</feature>
<evidence type="ECO:0000313" key="4">
    <source>
        <dbReference type="Proteomes" id="UP000008810"/>
    </source>
</evidence>